<dbReference type="GeneID" id="99985579"/>
<gene>
    <name evidence="1" type="ORF">SAMN05216290_0841</name>
</gene>
<dbReference type="OrthoDB" id="9796545at2"/>
<dbReference type="InterPro" id="IPR007922">
    <property type="entry name" value="DciA-like"/>
</dbReference>
<evidence type="ECO:0000313" key="2">
    <source>
        <dbReference type="Proteomes" id="UP000199437"/>
    </source>
</evidence>
<accession>A0A1I0N0J8</accession>
<protein>
    <recommendedName>
        <fullName evidence="3">DUF721 domain-containing protein</fullName>
    </recommendedName>
</protein>
<name>A0A1I0N0J8_9BACT</name>
<dbReference type="Proteomes" id="UP000199437">
    <property type="component" value="Unassembled WGS sequence"/>
</dbReference>
<keyword evidence="2" id="KW-1185">Reference proteome</keyword>
<dbReference type="STRING" id="1267423.SAMN05216290_0841"/>
<dbReference type="RefSeq" id="WP_090257167.1">
    <property type="nucleotide sequence ID" value="NZ_FOIR01000001.1"/>
</dbReference>
<dbReference type="EMBL" id="FOIR01000001">
    <property type="protein sequence ID" value="SEV94542.1"/>
    <property type="molecule type" value="Genomic_DNA"/>
</dbReference>
<sequence>MAQRKTPFGRKSEPETIGSAIQDFLKAFKIEDRFAETNLVNSWERVMGAPIAKRTEKIYIRDKKLFVYLTSAPLRHELNMQRDKILVMLTKEFGQPIVNEVIIK</sequence>
<evidence type="ECO:0008006" key="3">
    <source>
        <dbReference type="Google" id="ProtNLM"/>
    </source>
</evidence>
<proteinExistence type="predicted"/>
<dbReference type="AlphaFoldDB" id="A0A1I0N0J8"/>
<dbReference type="PANTHER" id="PTHR36456">
    <property type="entry name" value="UPF0232 PROTEIN SCO3875"/>
    <property type="match status" value="1"/>
</dbReference>
<reference evidence="2" key="1">
    <citation type="submission" date="2016-10" db="EMBL/GenBank/DDBJ databases">
        <authorList>
            <person name="Varghese N."/>
            <person name="Submissions S."/>
        </authorList>
    </citation>
    <scope>NUCLEOTIDE SEQUENCE [LARGE SCALE GENOMIC DNA]</scope>
    <source>
        <strain evidence="2">CGMCC 1.12402</strain>
    </source>
</reference>
<dbReference type="PANTHER" id="PTHR36456:SF1">
    <property type="entry name" value="UPF0232 PROTEIN SCO3875"/>
    <property type="match status" value="1"/>
</dbReference>
<dbReference type="Pfam" id="PF05258">
    <property type="entry name" value="DciA"/>
    <property type="match status" value="1"/>
</dbReference>
<evidence type="ECO:0000313" key="1">
    <source>
        <dbReference type="EMBL" id="SEV94542.1"/>
    </source>
</evidence>
<organism evidence="1 2">
    <name type="scientific">Roseivirga pacifica</name>
    <dbReference type="NCBI Taxonomy" id="1267423"/>
    <lineage>
        <taxon>Bacteria</taxon>
        <taxon>Pseudomonadati</taxon>
        <taxon>Bacteroidota</taxon>
        <taxon>Cytophagia</taxon>
        <taxon>Cytophagales</taxon>
        <taxon>Roseivirgaceae</taxon>
        <taxon>Roseivirga</taxon>
    </lineage>
</organism>